<organism evidence="2 3">
    <name type="scientific">Legionella beliardensis</name>
    <dbReference type="NCBI Taxonomy" id="91822"/>
    <lineage>
        <taxon>Bacteria</taxon>
        <taxon>Pseudomonadati</taxon>
        <taxon>Pseudomonadota</taxon>
        <taxon>Gammaproteobacteria</taxon>
        <taxon>Legionellales</taxon>
        <taxon>Legionellaceae</taxon>
        <taxon>Legionella</taxon>
    </lineage>
</organism>
<keyword evidence="1" id="KW-1133">Transmembrane helix</keyword>
<evidence type="ECO:0000256" key="1">
    <source>
        <dbReference type="SAM" id="Phobius"/>
    </source>
</evidence>
<name>A0A378I079_9GAMM</name>
<proteinExistence type="predicted"/>
<evidence type="ECO:0000313" key="2">
    <source>
        <dbReference type="EMBL" id="STX28597.1"/>
    </source>
</evidence>
<reference evidence="2 3" key="1">
    <citation type="submission" date="2018-06" db="EMBL/GenBank/DDBJ databases">
        <authorList>
            <consortium name="Pathogen Informatics"/>
            <person name="Doyle S."/>
        </authorList>
    </citation>
    <scope>NUCLEOTIDE SEQUENCE [LARGE SCALE GENOMIC DNA]</scope>
    <source>
        <strain evidence="2 3">NCTC13315</strain>
    </source>
</reference>
<accession>A0A378I079</accession>
<keyword evidence="1" id="KW-0472">Membrane</keyword>
<gene>
    <name evidence="2" type="ORF">NCTC13315_01127</name>
</gene>
<evidence type="ECO:0000313" key="3">
    <source>
        <dbReference type="Proteomes" id="UP000254968"/>
    </source>
</evidence>
<dbReference type="EMBL" id="UGNV01000001">
    <property type="protein sequence ID" value="STX28597.1"/>
    <property type="molecule type" value="Genomic_DNA"/>
</dbReference>
<dbReference type="Proteomes" id="UP000254968">
    <property type="component" value="Unassembled WGS sequence"/>
</dbReference>
<sequence length="36" mass="3947">MQQQNHSLFLINNVSVMFAAVLAILSIITIIISCLS</sequence>
<feature type="transmembrane region" description="Helical" evidence="1">
    <location>
        <begin position="14"/>
        <end position="35"/>
    </location>
</feature>
<keyword evidence="3" id="KW-1185">Reference proteome</keyword>
<protein>
    <submittedName>
        <fullName evidence="2">Uncharacterized protein</fullName>
    </submittedName>
</protein>
<keyword evidence="1" id="KW-0812">Transmembrane</keyword>
<dbReference type="AlphaFoldDB" id="A0A378I079"/>